<proteinExistence type="predicted"/>
<keyword evidence="4" id="KW-1185">Reference proteome</keyword>
<protein>
    <recommendedName>
        <fullName evidence="2">Transposase Tc1-like domain-containing protein</fullName>
    </recommendedName>
</protein>
<dbReference type="InterPro" id="IPR036397">
    <property type="entry name" value="RNaseH_sf"/>
</dbReference>
<dbReference type="InterPro" id="IPR002492">
    <property type="entry name" value="Transposase_Tc1-like"/>
</dbReference>
<gene>
    <name evidence="3" type="ORF">FTOL_09661</name>
</gene>
<evidence type="ECO:0000256" key="1">
    <source>
        <dbReference type="SAM" id="MobiDB-lite"/>
    </source>
</evidence>
<dbReference type="EMBL" id="ONZP01000351">
    <property type="protein sequence ID" value="SPJ82256.1"/>
    <property type="molecule type" value="Genomic_DNA"/>
</dbReference>
<dbReference type="AlphaFoldDB" id="A0AAE8MES9"/>
<feature type="domain" description="Transposase Tc1-like" evidence="2">
    <location>
        <begin position="158"/>
        <end position="216"/>
    </location>
</feature>
<feature type="region of interest" description="Disordered" evidence="1">
    <location>
        <begin position="50"/>
        <end position="69"/>
    </location>
</feature>
<evidence type="ECO:0000259" key="2">
    <source>
        <dbReference type="Pfam" id="PF01498"/>
    </source>
</evidence>
<accession>A0AAE8MES9</accession>
<dbReference type="Pfam" id="PF01498">
    <property type="entry name" value="HTH_Tnp_Tc3_2"/>
    <property type="match status" value="1"/>
</dbReference>
<dbReference type="Gene3D" id="3.30.420.10">
    <property type="entry name" value="Ribonuclease H-like superfamily/Ribonuclease H"/>
    <property type="match status" value="1"/>
</dbReference>
<dbReference type="GO" id="GO:0006313">
    <property type="term" value="P:DNA transposition"/>
    <property type="evidence" value="ECO:0007669"/>
    <property type="project" value="InterPro"/>
</dbReference>
<comment type="caution">
    <text evidence="3">The sequence shown here is derived from an EMBL/GenBank/DDBJ whole genome shotgun (WGS) entry which is preliminary data.</text>
</comment>
<sequence>MSSLTPFTPLASLTTLIPSPPAIPQYNNNHQFNDHVEPFRILLRRSRRARARAGRAGRTSSTGLLSPERNASIGEQLHNGQWVDQRQVKQLDQINSSLFHLSRDPSSLPAEVLQHQQMIKDLANARPDPLLVIRSRPAPRLTREQIHQLLEFVKSSPHARRMPFNQIPAALGLNCPERTITLALRRNGYKSYPAIVRPRIDETTRQARLHFATTHVQWTVEQWKNVLFTGDMRLYIDQPYEALVTRKADEGLQPDCINHVPHSPAHSQTNMLFIAHFSGATGKGPFIQWDHFMDCLHGNLTQENYYRLCYPSFESWLDQQRPTAHFAQQPTREMAFYSGVAYRDEVQGRHMPVLYLPPASPDLNPLTEIFNNIKAAVHADRTNPREYFESEETHIAKIARQTWKSISDDYIRELMESMVERCQAVIDADGMYTRF</sequence>
<dbReference type="Proteomes" id="UP001187734">
    <property type="component" value="Unassembled WGS sequence"/>
</dbReference>
<evidence type="ECO:0000313" key="3">
    <source>
        <dbReference type="EMBL" id="SPJ82256.1"/>
    </source>
</evidence>
<reference evidence="3" key="1">
    <citation type="submission" date="2018-03" db="EMBL/GenBank/DDBJ databases">
        <authorList>
            <person name="Guldener U."/>
        </authorList>
    </citation>
    <scope>NUCLEOTIDE SEQUENCE</scope>
</reference>
<dbReference type="GO" id="GO:0015074">
    <property type="term" value="P:DNA integration"/>
    <property type="evidence" value="ECO:0007669"/>
    <property type="project" value="InterPro"/>
</dbReference>
<evidence type="ECO:0000313" key="4">
    <source>
        <dbReference type="Proteomes" id="UP001187734"/>
    </source>
</evidence>
<name>A0AAE8MES9_9HYPO</name>
<dbReference type="GO" id="GO:0003677">
    <property type="term" value="F:DNA binding"/>
    <property type="evidence" value="ECO:0007669"/>
    <property type="project" value="InterPro"/>
</dbReference>
<organism evidence="3 4">
    <name type="scientific">Fusarium torulosum</name>
    <dbReference type="NCBI Taxonomy" id="33205"/>
    <lineage>
        <taxon>Eukaryota</taxon>
        <taxon>Fungi</taxon>
        <taxon>Dikarya</taxon>
        <taxon>Ascomycota</taxon>
        <taxon>Pezizomycotina</taxon>
        <taxon>Sordariomycetes</taxon>
        <taxon>Hypocreomycetidae</taxon>
        <taxon>Hypocreales</taxon>
        <taxon>Nectriaceae</taxon>
        <taxon>Fusarium</taxon>
    </lineage>
</organism>